<reference evidence="2" key="1">
    <citation type="submission" date="2021-02" db="EMBL/GenBank/DDBJ databases">
        <authorList>
            <person name="Dougan E. K."/>
            <person name="Rhodes N."/>
            <person name="Thang M."/>
            <person name="Chan C."/>
        </authorList>
    </citation>
    <scope>NUCLEOTIDE SEQUENCE</scope>
</reference>
<evidence type="ECO:0000313" key="3">
    <source>
        <dbReference type="Proteomes" id="UP000626109"/>
    </source>
</evidence>
<evidence type="ECO:0000259" key="1">
    <source>
        <dbReference type="Pfam" id="PF13475"/>
    </source>
</evidence>
<dbReference type="EMBL" id="CAJNNW010020107">
    <property type="protein sequence ID" value="CAE8665698.1"/>
    <property type="molecule type" value="Genomic_DNA"/>
</dbReference>
<dbReference type="InterPro" id="IPR029071">
    <property type="entry name" value="Ubiquitin-like_domsf"/>
</dbReference>
<feature type="domain" description="DUF4116" evidence="1">
    <location>
        <begin position="378"/>
        <end position="425"/>
    </location>
</feature>
<evidence type="ECO:0000313" key="2">
    <source>
        <dbReference type="EMBL" id="CAE8665698.1"/>
    </source>
</evidence>
<dbReference type="Proteomes" id="UP000626109">
    <property type="component" value="Unassembled WGS sequence"/>
</dbReference>
<feature type="domain" description="DUF4116" evidence="1">
    <location>
        <begin position="430"/>
        <end position="476"/>
    </location>
</feature>
<dbReference type="AlphaFoldDB" id="A0A813J7W7"/>
<dbReference type="SUPFAM" id="SSF54236">
    <property type="entry name" value="Ubiquitin-like"/>
    <property type="match status" value="1"/>
</dbReference>
<comment type="caution">
    <text evidence="2">The sequence shown here is derived from an EMBL/GenBank/DDBJ whole genome shotgun (WGS) entry which is preliminary data.</text>
</comment>
<feature type="domain" description="DUF4116" evidence="1">
    <location>
        <begin position="278"/>
        <end position="326"/>
    </location>
</feature>
<dbReference type="Pfam" id="PF13475">
    <property type="entry name" value="DUF4116"/>
    <property type="match status" value="3"/>
</dbReference>
<proteinExistence type="predicted"/>
<organism evidence="2 3">
    <name type="scientific">Polarella glacialis</name>
    <name type="common">Dinoflagellate</name>
    <dbReference type="NCBI Taxonomy" id="89957"/>
    <lineage>
        <taxon>Eukaryota</taxon>
        <taxon>Sar</taxon>
        <taxon>Alveolata</taxon>
        <taxon>Dinophyceae</taxon>
        <taxon>Suessiales</taxon>
        <taxon>Suessiaceae</taxon>
        <taxon>Polarella</taxon>
    </lineage>
</organism>
<accession>A0A813J7W7</accession>
<gene>
    <name evidence="2" type="ORF">PGLA2088_LOCUS15988</name>
</gene>
<sequence>MSAIEIRVSNLNGPLCCISGCWPSWTLHDVCLAVQAKAGVPIAEQRLFSGTKELQGLDKQLDVLLIQPSSMSPLEALELTLVRQQDVFCFIAGLSLDPGRHGTEICDTRQVTALEAMSLCTELPGCRGFFLAEHETAGRAEAIFFRSLSCRWVGVDSNESLNVYFRVRRQQWQAEADDPIVEAILQSRGLVFEQDGTDCLRAQRGIMLALVQRCDWAFKYATAELRAVHQIALAAVTQNREAMALVGEALWDDLEFVGALVKLEASALMHASDRLQDDCDIVTSAVNHDGAALQYASPRLQSDRAMVSLAVQQRPEAFEHASPMLRADPEFVSLMVGYGSAAFRDVCRKLQSNPDFVLPLAQQDGNILQFAAQRLRADRRFVLQVVEKQGDAVRHACHKLCDDVEVMLTACRQDKHALRHAGKTLWSNPSFVKAMVKNDWRLLQCASVELRANKEIARQAIAASPDALQYVSKCLKEDPEIVYLAYRQDQGAAERYANAAVFTLREFALAMTGVSIPAKWRIA</sequence>
<dbReference type="InterPro" id="IPR025197">
    <property type="entry name" value="DUF4116"/>
</dbReference>
<protein>
    <recommendedName>
        <fullName evidence="1">DUF4116 domain-containing protein</fullName>
    </recommendedName>
</protein>
<name>A0A813J7W7_POLGL</name>